<dbReference type="RefSeq" id="WP_142819839.1">
    <property type="nucleotide sequence ID" value="NZ_CP035503.1"/>
</dbReference>
<dbReference type="KEGG" id="rhf:EUB48_14635"/>
<dbReference type="AlphaFoldDB" id="A0A515DD91"/>
<dbReference type="Proteomes" id="UP000316798">
    <property type="component" value="Chromosome"/>
</dbReference>
<dbReference type="InterPro" id="IPR016040">
    <property type="entry name" value="NAD(P)-bd_dom"/>
</dbReference>
<evidence type="ECO:0000313" key="2">
    <source>
        <dbReference type="EMBL" id="QDL38391.1"/>
    </source>
</evidence>
<dbReference type="InterPro" id="IPR036291">
    <property type="entry name" value="NAD(P)-bd_dom_sf"/>
</dbReference>
<feature type="domain" description="NAD(P)-binding" evidence="1">
    <location>
        <begin position="14"/>
        <end position="125"/>
    </location>
</feature>
<dbReference type="EMBL" id="CP035503">
    <property type="protein sequence ID" value="QDL38391.1"/>
    <property type="molecule type" value="Genomic_DNA"/>
</dbReference>
<organism evidence="2 3">
    <name type="scientific">Rhodoferax sediminis</name>
    <dbReference type="NCBI Taxonomy" id="2509614"/>
    <lineage>
        <taxon>Bacteria</taxon>
        <taxon>Pseudomonadati</taxon>
        <taxon>Pseudomonadota</taxon>
        <taxon>Betaproteobacteria</taxon>
        <taxon>Burkholderiales</taxon>
        <taxon>Comamonadaceae</taxon>
        <taxon>Rhodoferax</taxon>
    </lineage>
</organism>
<dbReference type="Gene3D" id="3.40.50.720">
    <property type="entry name" value="NAD(P)-binding Rossmann-like Domain"/>
    <property type="match status" value="1"/>
</dbReference>
<dbReference type="Pfam" id="PF13460">
    <property type="entry name" value="NAD_binding_10"/>
    <property type="match status" value="1"/>
</dbReference>
<dbReference type="OrthoDB" id="9798632at2"/>
<protein>
    <submittedName>
        <fullName evidence="2">NAD-dependent epimerase/dehydratase family protein</fullName>
    </submittedName>
</protein>
<dbReference type="PANTHER" id="PTHR14097">
    <property type="entry name" value="OXIDOREDUCTASE HTATIP2"/>
    <property type="match status" value="1"/>
</dbReference>
<proteinExistence type="predicted"/>
<sequence length="220" mass="22951">MADQAAARVALVAGATGLVGREVLAALLADKAYSKVHCVGRRAPPVTHRKLTCHTVDLKALPALPPVDDVYIALGTTIKVAGSQAAFRAVDYEAVVAVAQAARASGATKLGVVSAMGANPRSAVFYNRVKGEMQEAVCKLGFDSVVIVQPSFIAGDRGSLQQPGRSAEGWALSAMRWLDPLVPANYKTIRAEQVARALIGAVKAGQPGVQRILSGRMQAP</sequence>
<name>A0A515DD91_9BURK</name>
<dbReference type="SUPFAM" id="SSF51735">
    <property type="entry name" value="NAD(P)-binding Rossmann-fold domains"/>
    <property type="match status" value="1"/>
</dbReference>
<dbReference type="PANTHER" id="PTHR14097:SF7">
    <property type="entry name" value="OXIDOREDUCTASE HTATIP2"/>
    <property type="match status" value="1"/>
</dbReference>
<gene>
    <name evidence="2" type="ORF">EUB48_14635</name>
</gene>
<keyword evidence="3" id="KW-1185">Reference proteome</keyword>
<accession>A0A515DD91</accession>
<evidence type="ECO:0000259" key="1">
    <source>
        <dbReference type="Pfam" id="PF13460"/>
    </source>
</evidence>
<evidence type="ECO:0000313" key="3">
    <source>
        <dbReference type="Proteomes" id="UP000316798"/>
    </source>
</evidence>
<reference evidence="2 3" key="1">
    <citation type="submission" date="2019-01" db="EMBL/GenBank/DDBJ databases">
        <title>Genomic insights into a novel species Rhodoferax sp.</title>
        <authorList>
            <person name="Jin L."/>
        </authorList>
    </citation>
    <scope>NUCLEOTIDE SEQUENCE [LARGE SCALE GENOMIC DNA]</scope>
    <source>
        <strain evidence="2 3">CHu59-6-5</strain>
    </source>
</reference>